<organism evidence="1 2">
    <name type="scientific">Crenothrix polyspora</name>
    <dbReference type="NCBI Taxonomy" id="360316"/>
    <lineage>
        <taxon>Bacteria</taxon>
        <taxon>Pseudomonadati</taxon>
        <taxon>Pseudomonadota</taxon>
        <taxon>Gammaproteobacteria</taxon>
        <taxon>Methylococcales</taxon>
        <taxon>Crenotrichaceae</taxon>
        <taxon>Crenothrix</taxon>
    </lineage>
</organism>
<evidence type="ECO:0000313" key="2">
    <source>
        <dbReference type="Proteomes" id="UP000195442"/>
    </source>
</evidence>
<proteinExistence type="predicted"/>
<accession>A0A1R4HEH2</accession>
<protein>
    <submittedName>
        <fullName evidence="1">Uncharacterized protein</fullName>
    </submittedName>
</protein>
<dbReference type="Proteomes" id="UP000195442">
    <property type="component" value="Unassembled WGS sequence"/>
</dbReference>
<name>A0A1R4HEH2_9GAMM</name>
<keyword evidence="2" id="KW-1185">Reference proteome</keyword>
<dbReference type="EMBL" id="FUKJ01000334">
    <property type="protein sequence ID" value="SJM94431.1"/>
    <property type="molecule type" value="Genomic_DNA"/>
</dbReference>
<gene>
    <name evidence="1" type="ORF">CRENPOLYSF2_40018</name>
</gene>
<sequence length="58" mass="6567">MLTPLFQRGGLNKYNVVIAFAAMMLFLMSAKNQKIDPVIILSYKADMLGVCFYDVPHQ</sequence>
<dbReference type="AlphaFoldDB" id="A0A1R4HEH2"/>
<reference evidence="2" key="1">
    <citation type="submission" date="2017-02" db="EMBL/GenBank/DDBJ databases">
        <authorList>
            <person name="Daims H."/>
        </authorList>
    </citation>
    <scope>NUCLEOTIDE SEQUENCE [LARGE SCALE GENOMIC DNA]</scope>
</reference>
<evidence type="ECO:0000313" key="1">
    <source>
        <dbReference type="EMBL" id="SJM94431.1"/>
    </source>
</evidence>